<comment type="subcellular location">
    <subcellularLocation>
        <location evidence="1">Cell inner membrane</location>
        <topology evidence="1">Multi-pass membrane protein</topology>
    </subcellularLocation>
</comment>
<comment type="caution">
    <text evidence="9">The sequence shown here is derived from an EMBL/GenBank/DDBJ whole genome shotgun (WGS) entry which is preliminary data.</text>
</comment>
<evidence type="ECO:0000256" key="2">
    <source>
        <dbReference type="ARBA" id="ARBA00022475"/>
    </source>
</evidence>
<evidence type="ECO:0000259" key="8">
    <source>
        <dbReference type="Pfam" id="PF06808"/>
    </source>
</evidence>
<proteinExistence type="predicted"/>
<dbReference type="Proteomes" id="UP001165561">
    <property type="component" value="Unassembled WGS sequence"/>
</dbReference>
<evidence type="ECO:0000313" key="10">
    <source>
        <dbReference type="Proteomes" id="UP001165561"/>
    </source>
</evidence>
<feature type="transmembrane region" description="Helical" evidence="7">
    <location>
        <begin position="46"/>
        <end position="70"/>
    </location>
</feature>
<keyword evidence="2" id="KW-1003">Cell membrane</keyword>
<keyword evidence="10" id="KW-1185">Reference proteome</keyword>
<feature type="domain" description="TRAP C4-dicarboxylate transport system permease DctM subunit" evidence="8">
    <location>
        <begin position="6"/>
        <end position="161"/>
    </location>
</feature>
<evidence type="ECO:0000313" key="9">
    <source>
        <dbReference type="EMBL" id="MDD9207353.1"/>
    </source>
</evidence>
<dbReference type="EMBL" id="JARACI010001089">
    <property type="protein sequence ID" value="MDD9207353.1"/>
    <property type="molecule type" value="Genomic_DNA"/>
</dbReference>
<keyword evidence="3" id="KW-0997">Cell inner membrane</keyword>
<feature type="transmembrane region" description="Helical" evidence="7">
    <location>
        <begin position="136"/>
        <end position="159"/>
    </location>
</feature>
<gene>
    <name evidence="9" type="ORF">PU560_12880</name>
</gene>
<protein>
    <submittedName>
        <fullName evidence="9">TRAP transporter large permease subunit</fullName>
    </submittedName>
</protein>
<dbReference type="PANTHER" id="PTHR33362:SF5">
    <property type="entry name" value="C4-DICARBOXYLATE TRAP TRANSPORTER LARGE PERMEASE PROTEIN DCTM"/>
    <property type="match status" value="1"/>
</dbReference>
<name>A0ABT5TZ51_9MICO</name>
<feature type="transmembrane region" description="Helical" evidence="7">
    <location>
        <begin position="93"/>
        <end position="116"/>
    </location>
</feature>
<feature type="non-terminal residue" evidence="9">
    <location>
        <position position="162"/>
    </location>
</feature>
<accession>A0ABT5TZ51</accession>
<evidence type="ECO:0000256" key="1">
    <source>
        <dbReference type="ARBA" id="ARBA00004429"/>
    </source>
</evidence>
<keyword evidence="5 7" id="KW-1133">Transmembrane helix</keyword>
<reference evidence="9" key="1">
    <citation type="submission" date="2023-02" db="EMBL/GenBank/DDBJ databases">
        <title>Georgenia sp.10Sc9-8, isolated from a soil sample collected from the Taklamakan desert.</title>
        <authorList>
            <person name="Liu S."/>
        </authorList>
    </citation>
    <scope>NUCLEOTIDE SEQUENCE</scope>
    <source>
        <strain evidence="9">10Sc9-8</strain>
    </source>
</reference>
<evidence type="ECO:0000256" key="3">
    <source>
        <dbReference type="ARBA" id="ARBA00022519"/>
    </source>
</evidence>
<keyword evidence="4 7" id="KW-0812">Transmembrane</keyword>
<keyword evidence="6 7" id="KW-0472">Membrane</keyword>
<organism evidence="9 10">
    <name type="scientific">Georgenia halotolerans</name>
    <dbReference type="NCBI Taxonomy" id="3028317"/>
    <lineage>
        <taxon>Bacteria</taxon>
        <taxon>Bacillati</taxon>
        <taxon>Actinomycetota</taxon>
        <taxon>Actinomycetes</taxon>
        <taxon>Micrococcales</taxon>
        <taxon>Bogoriellaceae</taxon>
        <taxon>Georgenia</taxon>
    </lineage>
</organism>
<evidence type="ECO:0000256" key="4">
    <source>
        <dbReference type="ARBA" id="ARBA00022692"/>
    </source>
</evidence>
<evidence type="ECO:0000256" key="5">
    <source>
        <dbReference type="ARBA" id="ARBA00022989"/>
    </source>
</evidence>
<sequence>MVSTAFILLLILMASGIAVALALSAAGFPLIADLDGSDALLTVGEALFRGTAIETYAAVPLFVLLGEILIRTRMAENALFAIAGLFSGRRRSLLYSALVGCGVFSAISGSSVATGATVTRVMWPSMATVGIAASRGLGTVAAGATLGLLIPPSLSFIIYGSV</sequence>
<dbReference type="InterPro" id="IPR004681">
    <property type="entry name" value="TRAP_DctM"/>
</dbReference>
<evidence type="ECO:0000256" key="6">
    <source>
        <dbReference type="ARBA" id="ARBA00023136"/>
    </source>
</evidence>
<evidence type="ECO:0000256" key="7">
    <source>
        <dbReference type="SAM" id="Phobius"/>
    </source>
</evidence>
<dbReference type="PANTHER" id="PTHR33362">
    <property type="entry name" value="SIALIC ACID TRAP TRANSPORTER PERMEASE PROTEIN SIAT-RELATED"/>
    <property type="match status" value="1"/>
</dbReference>
<dbReference type="Pfam" id="PF06808">
    <property type="entry name" value="DctM"/>
    <property type="match status" value="1"/>
</dbReference>
<dbReference type="InterPro" id="IPR010656">
    <property type="entry name" value="DctM"/>
</dbReference>